<evidence type="ECO:0000256" key="8">
    <source>
        <dbReference type="ARBA" id="ARBA00023065"/>
    </source>
</evidence>
<protein>
    <recommendedName>
        <fullName evidence="18">Polycystin cation channel PKD1/PKD2 domain-containing protein</fullName>
    </recommendedName>
</protein>
<evidence type="ECO:0000259" key="14">
    <source>
        <dbReference type="Pfam" id="PF08016"/>
    </source>
</evidence>
<keyword evidence="6" id="KW-0967">Endosome</keyword>
<reference evidence="16" key="1">
    <citation type="journal article" date="2023" name="Science">
        <title>Genome structures resolve the early diversification of teleost fishes.</title>
        <authorList>
            <person name="Parey E."/>
            <person name="Louis A."/>
            <person name="Montfort J."/>
            <person name="Bouchez O."/>
            <person name="Roques C."/>
            <person name="Iampietro C."/>
            <person name="Lluch J."/>
            <person name="Castinel A."/>
            <person name="Donnadieu C."/>
            <person name="Desvignes T."/>
            <person name="Floi Bucao C."/>
            <person name="Jouanno E."/>
            <person name="Wen M."/>
            <person name="Mejri S."/>
            <person name="Dirks R."/>
            <person name="Jansen H."/>
            <person name="Henkel C."/>
            <person name="Chen W.J."/>
            <person name="Zahm M."/>
            <person name="Cabau C."/>
            <person name="Klopp C."/>
            <person name="Thompson A.W."/>
            <person name="Robinson-Rechavi M."/>
            <person name="Braasch I."/>
            <person name="Lecointre G."/>
            <person name="Bobe J."/>
            <person name="Postlethwait J.H."/>
            <person name="Berthelot C."/>
            <person name="Roest Crollius H."/>
            <person name="Guiguen Y."/>
        </authorList>
    </citation>
    <scope>NUCLEOTIDE SEQUENCE</scope>
    <source>
        <strain evidence="16">NC1722</strain>
    </source>
</reference>
<dbReference type="Proteomes" id="UP001221898">
    <property type="component" value="Unassembled WGS sequence"/>
</dbReference>
<keyword evidence="11" id="KW-0407">Ion channel</keyword>
<comment type="subcellular location">
    <subcellularLocation>
        <location evidence="2">Cell membrane</location>
        <topology evidence="2">Multi-pass membrane protein</topology>
    </subcellularLocation>
    <subcellularLocation>
        <location evidence="1">Endosome membrane</location>
        <topology evidence="1">Multi-pass membrane protein</topology>
    </subcellularLocation>
</comment>
<comment type="caution">
    <text evidence="16">The sequence shown here is derived from an EMBL/GenBank/DDBJ whole genome shotgun (WGS) entry which is preliminary data.</text>
</comment>
<dbReference type="InterPro" id="IPR039031">
    <property type="entry name" value="Mucolipin"/>
</dbReference>
<evidence type="ECO:0000256" key="10">
    <source>
        <dbReference type="ARBA" id="ARBA00023157"/>
    </source>
</evidence>
<dbReference type="GO" id="GO:0072345">
    <property type="term" value="F:NAADP-sensitive calcium-release channel activity"/>
    <property type="evidence" value="ECO:0007669"/>
    <property type="project" value="TreeGrafter"/>
</dbReference>
<feature type="transmembrane region" description="Helical" evidence="13">
    <location>
        <begin position="476"/>
        <end position="497"/>
    </location>
</feature>
<gene>
    <name evidence="16" type="ORF">AAFF_G00259230</name>
</gene>
<dbReference type="PANTHER" id="PTHR12127">
    <property type="entry name" value="MUCOLIPIN"/>
    <property type="match status" value="1"/>
</dbReference>
<evidence type="ECO:0000256" key="6">
    <source>
        <dbReference type="ARBA" id="ARBA00022753"/>
    </source>
</evidence>
<sequence length="559" mass="64717">MECDMDFFVRYNEGSDSVRTTITDDMANEEEILREDLKYYFMNPCEKYRARRQLPWKLGVQILKIVMITTQLVLFGLNNQLVVSYKEDNSMAFKSLFLKGYSGVDEDDYSKAVYSQEEVYDSLFYVLDQYIQLKNLSVGPVSYAEDDDKLVPLVICKEHYRRGSVDPSDESYDIDAQIETVCLTLDPASADNSWKINNESFFVLDFYRLVEIKITFQLKGINLQTVRSLELPDCYTFFVTINFDNHCHSGKIKIFFDIDAISSTCKNWKISGTAQKNTHYLLVFDGFVILVCLTSAVLCTRSIVLAVKLLQRFSTFFHVNYKRKVCETDQKEFLNGWYVLIIISDAMAIVGSILKMEIQAKSLTSYDVCSIFLGTSTLLVWVGVIRYLGYFQKYNVLILTMKAAFPKVLRFCCCAGMIYLGYTFCGWIVLGPYHEKFEGLSRVAECLFSLVNGDDMFPTFAQFQEKSMLVWVFSRVYLYSFISLFIYMVLSLFIALITDAYETIKNYQKTGFPMTDLQRFLREHKDFPCSEDSRESGTDYLRLCCCRRPPKDDDILLIS</sequence>
<keyword evidence="9 13" id="KW-0472">Membrane</keyword>
<evidence type="ECO:0000256" key="9">
    <source>
        <dbReference type="ARBA" id="ARBA00023136"/>
    </source>
</evidence>
<dbReference type="AlphaFoldDB" id="A0AAD7WU93"/>
<accession>A0AAD7WU93</accession>
<organism evidence="16 17">
    <name type="scientific">Aldrovandia affinis</name>
    <dbReference type="NCBI Taxonomy" id="143900"/>
    <lineage>
        <taxon>Eukaryota</taxon>
        <taxon>Metazoa</taxon>
        <taxon>Chordata</taxon>
        <taxon>Craniata</taxon>
        <taxon>Vertebrata</taxon>
        <taxon>Euteleostomi</taxon>
        <taxon>Actinopterygii</taxon>
        <taxon>Neopterygii</taxon>
        <taxon>Teleostei</taxon>
        <taxon>Notacanthiformes</taxon>
        <taxon>Halosauridae</taxon>
        <taxon>Aldrovandia</taxon>
    </lineage>
</organism>
<proteinExistence type="predicted"/>
<evidence type="ECO:0000256" key="12">
    <source>
        <dbReference type="ARBA" id="ARBA00036634"/>
    </source>
</evidence>
<feature type="domain" description="Polycystin cation channel PKD1/PKD2" evidence="14">
    <location>
        <begin position="368"/>
        <end position="504"/>
    </location>
</feature>
<evidence type="ECO:0000313" key="16">
    <source>
        <dbReference type="EMBL" id="KAJ8408509.1"/>
    </source>
</evidence>
<dbReference type="GO" id="GO:0005886">
    <property type="term" value="C:plasma membrane"/>
    <property type="evidence" value="ECO:0007669"/>
    <property type="project" value="UniProtKB-SubCell"/>
</dbReference>
<evidence type="ECO:0000256" key="13">
    <source>
        <dbReference type="SAM" id="Phobius"/>
    </source>
</evidence>
<dbReference type="Pfam" id="PF08016">
    <property type="entry name" value="PKD_channel"/>
    <property type="match status" value="1"/>
</dbReference>
<evidence type="ECO:0000256" key="11">
    <source>
        <dbReference type="ARBA" id="ARBA00023303"/>
    </source>
</evidence>
<feature type="transmembrane region" description="Helical" evidence="13">
    <location>
        <begin position="408"/>
        <end position="430"/>
    </location>
</feature>
<evidence type="ECO:0000256" key="7">
    <source>
        <dbReference type="ARBA" id="ARBA00022989"/>
    </source>
</evidence>
<dbReference type="Gene3D" id="1.10.287.70">
    <property type="match status" value="1"/>
</dbReference>
<dbReference type="PANTHER" id="PTHR12127:SF4">
    <property type="entry name" value="MUCOLIPIN-2"/>
    <property type="match status" value="1"/>
</dbReference>
<name>A0AAD7WU93_9TELE</name>
<dbReference type="EMBL" id="JAINUG010000035">
    <property type="protein sequence ID" value="KAJ8408509.1"/>
    <property type="molecule type" value="Genomic_DNA"/>
</dbReference>
<dbReference type="GO" id="GO:0010008">
    <property type="term" value="C:endosome membrane"/>
    <property type="evidence" value="ECO:0007669"/>
    <property type="project" value="UniProtKB-SubCell"/>
</dbReference>
<evidence type="ECO:0000256" key="4">
    <source>
        <dbReference type="ARBA" id="ARBA00022475"/>
    </source>
</evidence>
<comment type="catalytic activity">
    <reaction evidence="12">
        <text>Ca(2+)(in) = Ca(2+)(out)</text>
        <dbReference type="Rhea" id="RHEA:29671"/>
        <dbReference type="ChEBI" id="CHEBI:29108"/>
    </reaction>
</comment>
<dbReference type="Pfam" id="PF21381">
    <property type="entry name" value="MCLN_ECD"/>
    <property type="match status" value="1"/>
</dbReference>
<keyword evidence="5 13" id="KW-0812">Transmembrane</keyword>
<dbReference type="InterPro" id="IPR049134">
    <property type="entry name" value="MCLN_ECD"/>
</dbReference>
<evidence type="ECO:0000259" key="15">
    <source>
        <dbReference type="Pfam" id="PF21381"/>
    </source>
</evidence>
<evidence type="ECO:0000256" key="3">
    <source>
        <dbReference type="ARBA" id="ARBA00022448"/>
    </source>
</evidence>
<dbReference type="CDD" id="cd21071">
    <property type="entry name" value="ELD_TRPML2"/>
    <property type="match status" value="1"/>
</dbReference>
<evidence type="ECO:0000256" key="2">
    <source>
        <dbReference type="ARBA" id="ARBA00004651"/>
    </source>
</evidence>
<keyword evidence="8" id="KW-0406">Ion transport</keyword>
<keyword evidence="4" id="KW-1003">Cell membrane</keyword>
<keyword evidence="17" id="KW-1185">Reference proteome</keyword>
<evidence type="ECO:0008006" key="18">
    <source>
        <dbReference type="Google" id="ProtNLM"/>
    </source>
</evidence>
<feature type="transmembrane region" description="Helical" evidence="13">
    <location>
        <begin position="337"/>
        <end position="354"/>
    </location>
</feature>
<evidence type="ECO:0000256" key="5">
    <source>
        <dbReference type="ARBA" id="ARBA00022692"/>
    </source>
</evidence>
<keyword evidence="7 13" id="KW-1133">Transmembrane helix</keyword>
<feature type="transmembrane region" description="Helical" evidence="13">
    <location>
        <begin position="280"/>
        <end position="304"/>
    </location>
</feature>
<dbReference type="FunFam" id="1.10.287.70:FF:000033">
    <property type="entry name" value="Mucolipin 1"/>
    <property type="match status" value="1"/>
</dbReference>
<evidence type="ECO:0000256" key="1">
    <source>
        <dbReference type="ARBA" id="ARBA00004337"/>
    </source>
</evidence>
<evidence type="ECO:0000313" key="17">
    <source>
        <dbReference type="Proteomes" id="UP001221898"/>
    </source>
</evidence>
<feature type="transmembrane region" description="Helical" evidence="13">
    <location>
        <begin position="366"/>
        <end position="388"/>
    </location>
</feature>
<feature type="domain" description="Mucolipin extracytosolic" evidence="15">
    <location>
        <begin position="82"/>
        <end position="266"/>
    </location>
</feature>
<keyword evidence="3" id="KW-0813">Transport</keyword>
<dbReference type="InterPro" id="IPR013122">
    <property type="entry name" value="PKD1_2_channel"/>
</dbReference>
<keyword evidence="10" id="KW-1015">Disulfide bond</keyword>